<organism evidence="2 3">
    <name type="scientific">Strongyloides venezuelensis</name>
    <name type="common">Threadworm</name>
    <dbReference type="NCBI Taxonomy" id="75913"/>
    <lineage>
        <taxon>Eukaryota</taxon>
        <taxon>Metazoa</taxon>
        <taxon>Ecdysozoa</taxon>
        <taxon>Nematoda</taxon>
        <taxon>Chromadorea</taxon>
        <taxon>Rhabditida</taxon>
        <taxon>Tylenchina</taxon>
        <taxon>Panagrolaimomorpha</taxon>
        <taxon>Strongyloidoidea</taxon>
        <taxon>Strongyloididae</taxon>
        <taxon>Strongyloides</taxon>
    </lineage>
</organism>
<evidence type="ECO:0000256" key="1">
    <source>
        <dbReference type="SAM" id="SignalP"/>
    </source>
</evidence>
<evidence type="ECO:0000313" key="3">
    <source>
        <dbReference type="WBParaSite" id="SVE_0318600.1"/>
    </source>
</evidence>
<reference evidence="2" key="1">
    <citation type="submission" date="2014-07" db="EMBL/GenBank/DDBJ databases">
        <authorList>
            <person name="Martin A.A"/>
            <person name="De Silva N."/>
        </authorList>
    </citation>
    <scope>NUCLEOTIDE SEQUENCE</scope>
</reference>
<dbReference type="WBParaSite" id="SVE_0318600.1">
    <property type="protein sequence ID" value="SVE_0318600.1"/>
    <property type="gene ID" value="SVE_0318600"/>
</dbReference>
<dbReference type="Proteomes" id="UP000035680">
    <property type="component" value="Unassembled WGS sequence"/>
</dbReference>
<feature type="chain" id="PRO_5005329277" evidence="1">
    <location>
        <begin position="26"/>
        <end position="93"/>
    </location>
</feature>
<keyword evidence="2" id="KW-1185">Reference proteome</keyword>
<evidence type="ECO:0000313" key="2">
    <source>
        <dbReference type="Proteomes" id="UP000035680"/>
    </source>
</evidence>
<proteinExistence type="predicted"/>
<name>A0A0K0F306_STRVS</name>
<protein>
    <submittedName>
        <fullName evidence="3">Uncharacterized protein</fullName>
    </submittedName>
</protein>
<keyword evidence="1" id="KW-0732">Signal</keyword>
<reference evidence="3" key="2">
    <citation type="submission" date="2015-08" db="UniProtKB">
        <authorList>
            <consortium name="WormBaseParasite"/>
        </authorList>
    </citation>
    <scope>IDENTIFICATION</scope>
</reference>
<sequence length="93" mass="10243">MTYRKNFSILLFFVLLSISWKLCEFQPLYGGPYGGFGSYGLLPPPPPPLFGLGIYPPPPIIPPPPPLIVPPPVIIRRPPIIPPPIMGPYGYYG</sequence>
<feature type="signal peptide" evidence="1">
    <location>
        <begin position="1"/>
        <end position="25"/>
    </location>
</feature>
<dbReference type="AlphaFoldDB" id="A0A0K0F306"/>
<accession>A0A0K0F306</accession>